<reference evidence="7 8" key="1">
    <citation type="submission" date="2015-05" db="EMBL/GenBank/DDBJ databases">
        <title>Complete genome sequence of Corynebacterium epidermidicanis DSM 45586, isolated from the skin of a dog suffering from pruritus.</title>
        <authorList>
            <person name="Ruckert C."/>
            <person name="Albersmeier A."/>
            <person name="Winkler A."/>
            <person name="Tauch A."/>
        </authorList>
    </citation>
    <scope>NUCLEOTIDE SEQUENCE [LARGE SCALE GENOMIC DNA]</scope>
    <source>
        <strain evidence="7 8">DSM 45586</strain>
    </source>
</reference>
<dbReference type="InterPro" id="IPR036259">
    <property type="entry name" value="MFS_trans_sf"/>
</dbReference>
<protein>
    <recommendedName>
        <fullName evidence="9">Major Facilitator Superfamily transporter</fullName>
    </recommendedName>
</protein>
<feature type="transmembrane region" description="Helical" evidence="6">
    <location>
        <begin position="375"/>
        <end position="395"/>
    </location>
</feature>
<evidence type="ECO:0000256" key="3">
    <source>
        <dbReference type="ARBA" id="ARBA00022692"/>
    </source>
</evidence>
<dbReference type="EMBL" id="CP011541">
    <property type="protein sequence ID" value="AKK02455.1"/>
    <property type="molecule type" value="Genomic_DNA"/>
</dbReference>
<evidence type="ECO:0000256" key="4">
    <source>
        <dbReference type="ARBA" id="ARBA00022989"/>
    </source>
</evidence>
<dbReference type="PANTHER" id="PTHR23513">
    <property type="entry name" value="INTEGRAL MEMBRANE EFFLUX PROTEIN-RELATED"/>
    <property type="match status" value="1"/>
</dbReference>
<feature type="transmembrane region" description="Helical" evidence="6">
    <location>
        <begin position="309"/>
        <end position="330"/>
    </location>
</feature>
<dbReference type="Proteomes" id="UP000035368">
    <property type="component" value="Chromosome"/>
</dbReference>
<dbReference type="InterPro" id="IPR011701">
    <property type="entry name" value="MFS"/>
</dbReference>
<dbReference type="PANTHER" id="PTHR23513:SF6">
    <property type="entry name" value="MAJOR FACILITATOR SUPERFAMILY ASSOCIATED DOMAIN-CONTAINING PROTEIN"/>
    <property type="match status" value="1"/>
</dbReference>
<feature type="transmembrane region" description="Helical" evidence="6">
    <location>
        <begin position="43"/>
        <end position="63"/>
    </location>
</feature>
<evidence type="ECO:0000256" key="2">
    <source>
        <dbReference type="ARBA" id="ARBA00022475"/>
    </source>
</evidence>
<accession>A0A0G3GPE8</accession>
<sequence>MSSNKRLPLLLSNVLDGFAGQLFTLTLELICINQLNFSGTQLAILNVSSLAIFLSLNIFAGLVADRLNIGTSLMLLLFTKLVLFVLFFFSFTVFGLSFHSIFIYEALIGVIAVFLNNSQLVASISLPDDISKTSLASLIASGDQVARILSPLILMFSIHGNHYSLVLQFVIFAAFLGFLTALPLWNLHTGDIGVQTRKTTNRSNFTQGFRIISKSPQLSIAVAVMIITNFGLAMGDLTASLLLLRHFSLPPSQFTFLTLWCSAWGLVTALVAPRLITLFHYIHLIFMCIFAELLSPVTYLLALHFSLPVLFIAMFAGFSWTVGVVIVNIVSTDAISRYVDKSNAGVTFGTLRALSMSVVPIGTMFSGLLVDHAGFMIPLTLWACSCLLALFFVFYKGFSMRVS</sequence>
<organism evidence="7 8">
    <name type="scientific">Corynebacterium epidermidicanis</name>
    <dbReference type="NCBI Taxonomy" id="1050174"/>
    <lineage>
        <taxon>Bacteria</taxon>
        <taxon>Bacillati</taxon>
        <taxon>Actinomycetota</taxon>
        <taxon>Actinomycetes</taxon>
        <taxon>Mycobacteriales</taxon>
        <taxon>Corynebacteriaceae</taxon>
        <taxon>Corynebacterium</taxon>
    </lineage>
</organism>
<dbReference type="PATRIC" id="fig|1050174.4.peg.584"/>
<feature type="transmembrane region" description="Helical" evidence="6">
    <location>
        <begin position="218"/>
        <end position="242"/>
    </location>
</feature>
<keyword evidence="5 6" id="KW-0472">Membrane</keyword>
<feature type="transmembrane region" description="Helical" evidence="6">
    <location>
        <begin position="102"/>
        <end position="126"/>
    </location>
</feature>
<dbReference type="RefSeq" id="WP_047239662.1">
    <property type="nucleotide sequence ID" value="NZ_CP011541.1"/>
</dbReference>
<comment type="subcellular location">
    <subcellularLocation>
        <location evidence="1">Cell membrane</location>
        <topology evidence="1">Multi-pass membrane protein</topology>
    </subcellularLocation>
</comment>
<feature type="transmembrane region" description="Helical" evidence="6">
    <location>
        <begin position="75"/>
        <end position="96"/>
    </location>
</feature>
<dbReference type="KEGG" id="cei:CEPID_02875"/>
<keyword evidence="2" id="KW-1003">Cell membrane</keyword>
<keyword evidence="4 6" id="KW-1133">Transmembrane helix</keyword>
<dbReference type="GO" id="GO:0005886">
    <property type="term" value="C:plasma membrane"/>
    <property type="evidence" value="ECO:0007669"/>
    <property type="project" value="UniProtKB-SubCell"/>
</dbReference>
<evidence type="ECO:0000256" key="1">
    <source>
        <dbReference type="ARBA" id="ARBA00004651"/>
    </source>
</evidence>
<dbReference type="STRING" id="1050174.CEPID_02875"/>
<keyword evidence="3 6" id="KW-0812">Transmembrane</keyword>
<evidence type="ECO:0000256" key="5">
    <source>
        <dbReference type="ARBA" id="ARBA00023136"/>
    </source>
</evidence>
<evidence type="ECO:0000256" key="6">
    <source>
        <dbReference type="SAM" id="Phobius"/>
    </source>
</evidence>
<name>A0A0G3GPE8_9CORY</name>
<gene>
    <name evidence="7" type="ORF">CEPID_02875</name>
</gene>
<evidence type="ECO:0000313" key="7">
    <source>
        <dbReference type="EMBL" id="AKK02455.1"/>
    </source>
</evidence>
<dbReference type="SUPFAM" id="SSF103473">
    <property type="entry name" value="MFS general substrate transporter"/>
    <property type="match status" value="1"/>
</dbReference>
<dbReference type="GO" id="GO:0022857">
    <property type="term" value="F:transmembrane transporter activity"/>
    <property type="evidence" value="ECO:0007669"/>
    <property type="project" value="InterPro"/>
</dbReference>
<proteinExistence type="predicted"/>
<evidence type="ECO:0008006" key="9">
    <source>
        <dbReference type="Google" id="ProtNLM"/>
    </source>
</evidence>
<feature type="transmembrane region" description="Helical" evidence="6">
    <location>
        <begin position="351"/>
        <end position="369"/>
    </location>
</feature>
<feature type="transmembrane region" description="Helical" evidence="6">
    <location>
        <begin position="165"/>
        <end position="187"/>
    </location>
</feature>
<feature type="transmembrane region" description="Helical" evidence="6">
    <location>
        <begin position="284"/>
        <end position="303"/>
    </location>
</feature>
<keyword evidence="8" id="KW-1185">Reference proteome</keyword>
<dbReference type="AlphaFoldDB" id="A0A0G3GPE8"/>
<feature type="transmembrane region" description="Helical" evidence="6">
    <location>
        <begin position="254"/>
        <end position="272"/>
    </location>
</feature>
<evidence type="ECO:0000313" key="8">
    <source>
        <dbReference type="Proteomes" id="UP000035368"/>
    </source>
</evidence>
<dbReference type="Pfam" id="PF07690">
    <property type="entry name" value="MFS_1"/>
    <property type="match status" value="1"/>
</dbReference>
<dbReference type="Gene3D" id="1.20.1250.20">
    <property type="entry name" value="MFS general substrate transporter like domains"/>
    <property type="match status" value="1"/>
</dbReference>